<feature type="region of interest" description="Disordered" evidence="9">
    <location>
        <begin position="468"/>
        <end position="519"/>
    </location>
</feature>
<evidence type="ECO:0000256" key="9">
    <source>
        <dbReference type="SAM" id="MobiDB-lite"/>
    </source>
</evidence>
<keyword evidence="11" id="KW-1185">Reference proteome</keyword>
<dbReference type="InterPro" id="IPR043129">
    <property type="entry name" value="ATPase_NBD"/>
</dbReference>
<reference evidence="10" key="1">
    <citation type="journal article" date="2020" name="Fungal Divers.">
        <title>Resolving the Mortierellaceae phylogeny through synthesis of multi-gene phylogenetics and phylogenomics.</title>
        <authorList>
            <person name="Vandepol N."/>
            <person name="Liber J."/>
            <person name="Desiro A."/>
            <person name="Na H."/>
            <person name="Kennedy M."/>
            <person name="Barry K."/>
            <person name="Grigoriev I.V."/>
            <person name="Miller A.N."/>
            <person name="O'Donnell K."/>
            <person name="Stajich J.E."/>
            <person name="Bonito G."/>
        </authorList>
    </citation>
    <scope>NUCLEOTIDE SEQUENCE</scope>
    <source>
        <strain evidence="10">BC1065</strain>
    </source>
</reference>
<dbReference type="GO" id="GO:0006974">
    <property type="term" value="P:DNA damage response"/>
    <property type="evidence" value="ECO:0007669"/>
    <property type="project" value="UniProtKB-KW"/>
</dbReference>
<dbReference type="CDD" id="cd10211">
    <property type="entry name" value="ASKHA_NBD_Arp5"/>
    <property type="match status" value="1"/>
</dbReference>
<evidence type="ECO:0000256" key="3">
    <source>
        <dbReference type="ARBA" id="ARBA00023015"/>
    </source>
</evidence>
<comment type="subcellular location">
    <subcellularLocation>
        <location evidence="1">Nucleus</location>
    </subcellularLocation>
</comment>
<keyword evidence="2" id="KW-0227">DNA damage</keyword>
<dbReference type="EMBL" id="JAAAJB010000190">
    <property type="protein sequence ID" value="KAG0262339.1"/>
    <property type="molecule type" value="Genomic_DNA"/>
</dbReference>
<dbReference type="OrthoDB" id="7340501at2759"/>
<keyword evidence="3" id="KW-0805">Transcription regulation</keyword>
<evidence type="ECO:0000313" key="11">
    <source>
        <dbReference type="Proteomes" id="UP000807716"/>
    </source>
</evidence>
<dbReference type="FunFam" id="3.30.420.40:FF:000122">
    <property type="entry name" value="ARP5 actin-related protein 5 homolog"/>
    <property type="match status" value="1"/>
</dbReference>
<evidence type="ECO:0000313" key="10">
    <source>
        <dbReference type="EMBL" id="KAG0262339.1"/>
    </source>
</evidence>
<proteinExistence type="inferred from homology"/>
<protein>
    <submittedName>
        <fullName evidence="10">Nuclear actin-protein involved in chromatin remodeling</fullName>
    </submittedName>
</protein>
<feature type="coiled-coil region" evidence="8">
    <location>
        <begin position="312"/>
        <end position="345"/>
    </location>
</feature>
<comment type="caution">
    <text evidence="10">The sequence shown here is derived from an EMBL/GenBank/DDBJ whole genome shotgun (WGS) entry which is preliminary data.</text>
</comment>
<sequence length="739" mass="84617">MSKDSMDVVEPEMLYSAQTEKPFVPTPDYTDYNDSFASTSTAIVIDNGSAQCRSGWSSEDTPRLIFDNQIAKFRDRRTNVSNTFVGNDVYSDPLARSNSRSAFDSSIMCNPEIMEAVLDYIFVKLGVDTETVQHPIVMTEAACVPAYNRNLMSELLFECYQVPSVTYGVDSLFSLYANGSQRSKDGIVVSAGNNYTHVIPVSGGKVYMEHAKRISYGGQPAAEYMLKLLQMKYPTFPQKLTIGQSESLVVDHCYIAKDYLEELASYEDPEVFKTKDRVVQFPFVAPVIEEKTEEEQARLAAKRKEQGRRLQEQAAKARLEKLIQREQDLEQYKALKEAKTALKKADWAEQLRSFGFKDEAELDNVMKTTEVAIKRARNKELGIEEEEKEPPTFPLVDVPDEELTEADKKEKKKQKLLKASYEARQRAREAKEEENARQAELARLDDERRINEPEKWLQELRSKRQDLADKMKAKQRLREQLSDRRSHASQMRMRSIAALASDAPPPKRRRRGQDEDTFGADDEDWMVYREISKEDDSEDEEDSQMLNQYEESLIKYDPEFLQEHRMNAYTPKNSFLHYYTWGLGPWDPAVGPSLAQTYQLHLNVERIRVPEVLFQPGLIGLDQTGLLETIQDVLRRFDAQARERLVSNILVTGGMAKTPGLVDRLDSMMRSILPAQTPGQPQNYQVRLAQDPLLDAWRGGAMFAREEGMLKQHAVTRQEYEEMGGGYIKEHRLGNCFVA</sequence>
<organism evidence="10 11">
    <name type="scientific">Actinomortierella ambigua</name>
    <dbReference type="NCBI Taxonomy" id="1343610"/>
    <lineage>
        <taxon>Eukaryota</taxon>
        <taxon>Fungi</taxon>
        <taxon>Fungi incertae sedis</taxon>
        <taxon>Mucoromycota</taxon>
        <taxon>Mortierellomycotina</taxon>
        <taxon>Mortierellomycetes</taxon>
        <taxon>Mortierellales</taxon>
        <taxon>Mortierellaceae</taxon>
        <taxon>Actinomortierella</taxon>
    </lineage>
</organism>
<feature type="compositionally biased region" description="Basic and acidic residues" evidence="9">
    <location>
        <begin position="468"/>
        <end position="486"/>
    </location>
</feature>
<dbReference type="FunFam" id="3.30.420.40:FF:000058">
    <property type="entry name" value="Putative actin-related protein 5"/>
    <property type="match status" value="1"/>
</dbReference>
<dbReference type="Proteomes" id="UP000807716">
    <property type="component" value="Unassembled WGS sequence"/>
</dbReference>
<dbReference type="PANTHER" id="PTHR11937">
    <property type="entry name" value="ACTIN"/>
    <property type="match status" value="1"/>
</dbReference>
<keyword evidence="4 8" id="KW-0175">Coiled coil</keyword>
<evidence type="ECO:0000256" key="2">
    <source>
        <dbReference type="ARBA" id="ARBA00022763"/>
    </source>
</evidence>
<feature type="region of interest" description="Disordered" evidence="9">
    <location>
        <begin position="382"/>
        <end position="414"/>
    </location>
</feature>
<dbReference type="InterPro" id="IPR004000">
    <property type="entry name" value="Actin"/>
</dbReference>
<evidence type="ECO:0000256" key="4">
    <source>
        <dbReference type="ARBA" id="ARBA00023054"/>
    </source>
</evidence>
<dbReference type="SMART" id="SM00268">
    <property type="entry name" value="ACTIN"/>
    <property type="match status" value="1"/>
</dbReference>
<comment type="similarity">
    <text evidence="7">Belongs to the actin family.</text>
</comment>
<evidence type="ECO:0000256" key="5">
    <source>
        <dbReference type="ARBA" id="ARBA00023163"/>
    </source>
</evidence>
<evidence type="ECO:0000256" key="1">
    <source>
        <dbReference type="ARBA" id="ARBA00004123"/>
    </source>
</evidence>
<evidence type="ECO:0000256" key="7">
    <source>
        <dbReference type="RuleBase" id="RU000487"/>
    </source>
</evidence>
<evidence type="ECO:0000256" key="6">
    <source>
        <dbReference type="ARBA" id="ARBA00023242"/>
    </source>
</evidence>
<dbReference type="SUPFAM" id="SSF53067">
    <property type="entry name" value="Actin-like ATPase domain"/>
    <property type="match status" value="2"/>
</dbReference>
<accession>A0A9P6U7A8</accession>
<name>A0A9P6U7A8_9FUNG</name>
<dbReference type="GO" id="GO:0005634">
    <property type="term" value="C:nucleus"/>
    <property type="evidence" value="ECO:0007669"/>
    <property type="project" value="UniProtKB-SubCell"/>
</dbReference>
<evidence type="ECO:0000256" key="8">
    <source>
        <dbReference type="SAM" id="Coils"/>
    </source>
</evidence>
<keyword evidence="5" id="KW-0804">Transcription</keyword>
<dbReference type="AlphaFoldDB" id="A0A9P6U7A8"/>
<keyword evidence="6" id="KW-0539">Nucleus</keyword>
<gene>
    <name evidence="10" type="primary">ARP5</name>
    <name evidence="10" type="ORF">DFQ27_002410</name>
</gene>
<dbReference type="Pfam" id="PF00022">
    <property type="entry name" value="Actin"/>
    <property type="match status" value="2"/>
</dbReference>
<dbReference type="Gene3D" id="3.30.420.40">
    <property type="match status" value="2"/>
</dbReference>